<dbReference type="InterPro" id="IPR000638">
    <property type="entry name" value="Gas-vesicle_GvpA-like"/>
</dbReference>
<dbReference type="Proteomes" id="UP000697995">
    <property type="component" value="Unassembled WGS sequence"/>
</dbReference>
<dbReference type="PANTHER" id="PTHR35344">
    <property type="entry name" value="GAS VESICLE STRUCTURAL PROTEIN 2-RELATED"/>
    <property type="match status" value="1"/>
</dbReference>
<proteinExistence type="inferred from homology"/>
<comment type="similarity">
    <text evidence="3">Belongs to the gas vesicle GvpA family.</text>
</comment>
<reference evidence="4 5" key="1">
    <citation type="journal article" date="2020" name="Microorganisms">
        <title>Osmotic Adaptation and Compatible Solute Biosynthesis of Phototrophic Bacteria as Revealed from Genome Analyses.</title>
        <authorList>
            <person name="Imhoff J.F."/>
            <person name="Rahn T."/>
            <person name="Kunzel S."/>
            <person name="Keller A."/>
            <person name="Neulinger S.C."/>
        </authorList>
    </citation>
    <scope>NUCLEOTIDE SEQUENCE [LARGE SCALE GENOMIC DNA]</scope>
    <source>
        <strain evidence="4 5">DSM 15382</strain>
    </source>
</reference>
<dbReference type="Pfam" id="PF00741">
    <property type="entry name" value="Gas_vesicle"/>
    <property type="match status" value="1"/>
</dbReference>
<evidence type="ECO:0000256" key="1">
    <source>
        <dbReference type="ARBA" id="ARBA00022987"/>
    </source>
</evidence>
<organism evidence="4 5">
    <name type="scientific">Paracraurococcus ruber</name>
    <dbReference type="NCBI Taxonomy" id="77675"/>
    <lineage>
        <taxon>Bacteria</taxon>
        <taxon>Pseudomonadati</taxon>
        <taxon>Pseudomonadota</taxon>
        <taxon>Alphaproteobacteria</taxon>
        <taxon>Acetobacterales</taxon>
        <taxon>Roseomonadaceae</taxon>
        <taxon>Paracraurococcus</taxon>
    </lineage>
</organism>
<accession>A0ABS1D9F4</accession>
<keyword evidence="5" id="KW-1185">Reference proteome</keyword>
<feature type="non-terminal residue" evidence="4">
    <location>
        <position position="1"/>
    </location>
</feature>
<dbReference type="RefSeq" id="WP_200306906.1">
    <property type="nucleotide sequence ID" value="NZ_NRSG01000691.1"/>
</dbReference>
<comment type="subcellular location">
    <subcellularLocation>
        <location evidence="2">Gas vesicle</location>
    </subcellularLocation>
</comment>
<dbReference type="InterPro" id="IPR050530">
    <property type="entry name" value="GvpA"/>
</dbReference>
<keyword evidence="1" id="KW-0304">Gas vesicle</keyword>
<evidence type="ECO:0000313" key="5">
    <source>
        <dbReference type="Proteomes" id="UP000697995"/>
    </source>
</evidence>
<evidence type="ECO:0008006" key="6">
    <source>
        <dbReference type="Google" id="ProtNLM"/>
    </source>
</evidence>
<dbReference type="PANTHER" id="PTHR35344:SF4">
    <property type="entry name" value="GAS VESICLE PROTEIN A1"/>
    <property type="match status" value="1"/>
</dbReference>
<name>A0ABS1D9F4_9PROT</name>
<dbReference type="EMBL" id="NRSG01000691">
    <property type="protein sequence ID" value="MBK1662702.1"/>
    <property type="molecule type" value="Genomic_DNA"/>
</dbReference>
<gene>
    <name evidence="4" type="ORF">CKO45_31500</name>
</gene>
<comment type="caution">
    <text evidence="4">The sequence shown here is derived from an EMBL/GenBank/DDBJ whole genome shotgun (WGS) entry which is preliminary data.</text>
</comment>
<evidence type="ECO:0000256" key="2">
    <source>
        <dbReference type="ARBA" id="ARBA00035108"/>
    </source>
</evidence>
<evidence type="ECO:0000313" key="4">
    <source>
        <dbReference type="EMBL" id="MBK1662702.1"/>
    </source>
</evidence>
<sequence>TAPPPEALVDVLDRLLDTGVVLDGQVTISLAGVDLIHVGLRALLASVDTATRMVLLPEKGA</sequence>
<protein>
    <recommendedName>
        <fullName evidence="6">Gas vesicle protein</fullName>
    </recommendedName>
</protein>
<evidence type="ECO:0000256" key="3">
    <source>
        <dbReference type="ARBA" id="ARBA00035646"/>
    </source>
</evidence>